<keyword evidence="3" id="KW-0479">Metal-binding</keyword>
<dbReference type="RefSeq" id="WP_042625253.1">
    <property type="nucleotide sequence ID" value="NZ_CP002580.1"/>
</dbReference>
<comment type="pathway">
    <text evidence="5">Cofactor biosynthesis; nicotinate biosynthesis; nicotinate from nicotinamide: step 1/1.</text>
</comment>
<evidence type="ECO:0000313" key="10">
    <source>
        <dbReference type="EMBL" id="AJK46827.1"/>
    </source>
</evidence>
<dbReference type="HOGENOM" id="CLU_068979_13_1_4"/>
<evidence type="ECO:0000313" key="11">
    <source>
        <dbReference type="Proteomes" id="UP000031838"/>
    </source>
</evidence>
<dbReference type="OrthoDB" id="9791276at2"/>
<dbReference type="SUPFAM" id="SSF52499">
    <property type="entry name" value="Isochorismatase-like hydrolases"/>
    <property type="match status" value="1"/>
</dbReference>
<evidence type="ECO:0000256" key="6">
    <source>
        <dbReference type="ARBA" id="ARBA00039017"/>
    </source>
</evidence>
<evidence type="ECO:0000256" key="8">
    <source>
        <dbReference type="ARBA" id="ARBA00072277"/>
    </source>
</evidence>
<organism evidence="10 11">
    <name type="scientific">Burkholderia plantarii</name>
    <dbReference type="NCBI Taxonomy" id="41899"/>
    <lineage>
        <taxon>Bacteria</taxon>
        <taxon>Pseudomonadati</taxon>
        <taxon>Pseudomonadota</taxon>
        <taxon>Betaproteobacteria</taxon>
        <taxon>Burkholderiales</taxon>
        <taxon>Burkholderiaceae</taxon>
        <taxon>Burkholderia</taxon>
    </lineage>
</organism>
<comment type="similarity">
    <text evidence="1">Belongs to the isochorismatase family.</text>
</comment>
<sequence>MMRTDDVLLVIDVQNDFMPGGALAVADGDAVVPVINRLARRFDQVVVTQDWHPRAHVSFAANHAGREPFSMLTLPYGEQVLWPVHCVQDTDGAALHRDLDVPHARLVIRKGLDAAVDSYSAFVEADRATSTGLAAYLQALGAKRVWCCGLATDYCVAWSALDARAAGFEAAVIDDACRAIDLDGSLARAWQALHGAGVARVHADAAPL</sequence>
<dbReference type="InterPro" id="IPR000868">
    <property type="entry name" value="Isochorismatase-like_dom"/>
</dbReference>
<accession>A0A0B6RND6</accession>
<evidence type="ECO:0000256" key="3">
    <source>
        <dbReference type="ARBA" id="ARBA00022723"/>
    </source>
</evidence>
<keyword evidence="4" id="KW-0378">Hydrolase</keyword>
<evidence type="ECO:0000256" key="1">
    <source>
        <dbReference type="ARBA" id="ARBA00006336"/>
    </source>
</evidence>
<dbReference type="Proteomes" id="UP000031838">
    <property type="component" value="Chromosome 1"/>
</dbReference>
<evidence type="ECO:0000256" key="7">
    <source>
        <dbReference type="ARBA" id="ARBA00043224"/>
    </source>
</evidence>
<dbReference type="PANTHER" id="PTHR11080:SF2">
    <property type="entry name" value="LD05707P"/>
    <property type="match status" value="1"/>
</dbReference>
<feature type="domain" description="Isochorismatase-like" evidence="9">
    <location>
        <begin position="7"/>
        <end position="193"/>
    </location>
</feature>
<keyword evidence="2" id="KW-0662">Pyridine nucleotide biosynthesis</keyword>
<proteinExistence type="inferred from homology"/>
<protein>
    <recommendedName>
        <fullName evidence="8">Nicotinamidase</fullName>
        <ecNumber evidence="6">3.5.1.19</ecNumber>
    </recommendedName>
    <alternativeName>
        <fullName evidence="7">Nicotinamide deamidase</fullName>
    </alternativeName>
</protein>
<dbReference type="Pfam" id="PF00857">
    <property type="entry name" value="Isochorismatase"/>
    <property type="match status" value="1"/>
</dbReference>
<keyword evidence="11" id="KW-1185">Reference proteome</keyword>
<reference evidence="10 11" key="2">
    <citation type="journal article" date="2016" name="Appl. Microbiol. Biotechnol.">
        <title>Mutations improving production and secretion of extracellular lipase by Burkholderia glumae PG1.</title>
        <authorList>
            <person name="Knapp A."/>
            <person name="Voget S."/>
            <person name="Gao R."/>
            <person name="Zaburannyi N."/>
            <person name="Krysciak D."/>
            <person name="Breuer M."/>
            <person name="Hauer B."/>
            <person name="Streit W.R."/>
            <person name="Muller R."/>
            <person name="Daniel R."/>
            <person name="Jaeger K.E."/>
        </authorList>
    </citation>
    <scope>NUCLEOTIDE SEQUENCE [LARGE SCALE GENOMIC DNA]</scope>
    <source>
        <strain evidence="10 11">PG1</strain>
    </source>
</reference>
<name>A0A0B6RND6_BURPL</name>
<dbReference type="CDD" id="cd01011">
    <property type="entry name" value="nicotinamidase"/>
    <property type="match status" value="1"/>
</dbReference>
<dbReference type="InterPro" id="IPR036380">
    <property type="entry name" value="Isochorismatase-like_sf"/>
</dbReference>
<dbReference type="EC" id="3.5.1.19" evidence="6"/>
<dbReference type="EMBL" id="CP002580">
    <property type="protein sequence ID" value="AJK46827.1"/>
    <property type="molecule type" value="Genomic_DNA"/>
</dbReference>
<dbReference type="InterPro" id="IPR052347">
    <property type="entry name" value="Isochorismatase_Nicotinamidase"/>
</dbReference>
<evidence type="ECO:0000256" key="4">
    <source>
        <dbReference type="ARBA" id="ARBA00022801"/>
    </source>
</evidence>
<dbReference type="PANTHER" id="PTHR11080">
    <property type="entry name" value="PYRAZINAMIDASE/NICOTINAMIDASE"/>
    <property type="match status" value="1"/>
</dbReference>
<dbReference type="NCBIfam" id="NF008623">
    <property type="entry name" value="PRK11609.1"/>
    <property type="match status" value="1"/>
</dbReference>
<dbReference type="FunFam" id="3.40.50.850:FF:000006">
    <property type="entry name" value="Bifunctional pyrazinamidase/nicotinamidase"/>
    <property type="match status" value="1"/>
</dbReference>
<dbReference type="GO" id="GO:0046872">
    <property type="term" value="F:metal ion binding"/>
    <property type="evidence" value="ECO:0007669"/>
    <property type="project" value="UniProtKB-KW"/>
</dbReference>
<gene>
    <name evidence="10" type="ORF">BGL_1c23230</name>
</gene>
<dbReference type="KEGG" id="bgp:BGL_1c23230"/>
<dbReference type="GO" id="GO:0019363">
    <property type="term" value="P:pyridine nucleotide biosynthetic process"/>
    <property type="evidence" value="ECO:0007669"/>
    <property type="project" value="UniProtKB-KW"/>
</dbReference>
<dbReference type="Gene3D" id="3.40.50.850">
    <property type="entry name" value="Isochorismatase-like"/>
    <property type="match status" value="1"/>
</dbReference>
<evidence type="ECO:0000259" key="9">
    <source>
        <dbReference type="Pfam" id="PF00857"/>
    </source>
</evidence>
<reference evidence="11" key="1">
    <citation type="submission" date="2011-03" db="EMBL/GenBank/DDBJ databases">
        <authorList>
            <person name="Voget S."/>
            <person name="Streit W.R."/>
            <person name="Jaeger K.E."/>
            <person name="Daniel R."/>
        </authorList>
    </citation>
    <scope>NUCLEOTIDE SEQUENCE [LARGE SCALE GENOMIC DNA]</scope>
    <source>
        <strain evidence="11">PG1</strain>
    </source>
</reference>
<dbReference type="GO" id="GO:0008936">
    <property type="term" value="F:nicotinamidase activity"/>
    <property type="evidence" value="ECO:0007669"/>
    <property type="project" value="UniProtKB-EC"/>
</dbReference>
<evidence type="ECO:0000256" key="5">
    <source>
        <dbReference type="ARBA" id="ARBA00037900"/>
    </source>
</evidence>
<evidence type="ECO:0000256" key="2">
    <source>
        <dbReference type="ARBA" id="ARBA00022642"/>
    </source>
</evidence>
<dbReference type="AlphaFoldDB" id="A0A0B6RND6"/>